<comment type="subcellular location">
    <subcellularLocation>
        <location evidence="1">Membrane</location>
        <topology evidence="1">Multi-pass membrane protein</topology>
    </subcellularLocation>
</comment>
<feature type="transmembrane region" description="Helical" evidence="7">
    <location>
        <begin position="12"/>
        <end position="31"/>
    </location>
</feature>
<keyword evidence="5 7" id="KW-0472">Membrane</keyword>
<comment type="similarity">
    <text evidence="2">Belongs to the autoinducer-2 exporter (AI-2E) (TC 2.A.86) family.</text>
</comment>
<feature type="transmembrane region" description="Helical" evidence="7">
    <location>
        <begin position="270"/>
        <end position="286"/>
    </location>
</feature>
<feature type="compositionally biased region" description="Basic and acidic residues" evidence="6">
    <location>
        <begin position="370"/>
        <end position="383"/>
    </location>
</feature>
<feature type="transmembrane region" description="Helical" evidence="7">
    <location>
        <begin position="151"/>
        <end position="177"/>
    </location>
</feature>
<feature type="transmembrane region" description="Helical" evidence="7">
    <location>
        <begin position="67"/>
        <end position="92"/>
    </location>
</feature>
<evidence type="ECO:0000256" key="4">
    <source>
        <dbReference type="ARBA" id="ARBA00022989"/>
    </source>
</evidence>
<protein>
    <submittedName>
        <fullName evidence="8">Permease</fullName>
    </submittedName>
</protein>
<gene>
    <name evidence="8" type="ORF">AVDCRST_MAG92-1952</name>
</gene>
<feature type="transmembrane region" description="Helical" evidence="7">
    <location>
        <begin position="237"/>
        <end position="263"/>
    </location>
</feature>
<dbReference type="GO" id="GO:0055085">
    <property type="term" value="P:transmembrane transport"/>
    <property type="evidence" value="ECO:0007669"/>
    <property type="project" value="TreeGrafter"/>
</dbReference>
<accession>A0A6J4IFZ2</accession>
<evidence type="ECO:0000256" key="6">
    <source>
        <dbReference type="SAM" id="MobiDB-lite"/>
    </source>
</evidence>
<feature type="region of interest" description="Disordered" evidence="6">
    <location>
        <begin position="344"/>
        <end position="383"/>
    </location>
</feature>
<feature type="transmembrane region" description="Helical" evidence="7">
    <location>
        <begin position="209"/>
        <end position="231"/>
    </location>
</feature>
<keyword evidence="3 7" id="KW-0812">Transmembrane</keyword>
<feature type="transmembrane region" description="Helical" evidence="7">
    <location>
        <begin position="37"/>
        <end position="55"/>
    </location>
</feature>
<dbReference type="PANTHER" id="PTHR21716:SF66">
    <property type="entry name" value="TRANSPORT PROTEIN SLL0063-RELATED"/>
    <property type="match status" value="1"/>
</dbReference>
<dbReference type="Pfam" id="PF01594">
    <property type="entry name" value="AI-2E_transport"/>
    <property type="match status" value="1"/>
</dbReference>
<evidence type="ECO:0000256" key="5">
    <source>
        <dbReference type="ARBA" id="ARBA00023136"/>
    </source>
</evidence>
<keyword evidence="4 7" id="KW-1133">Transmembrane helix</keyword>
<dbReference type="InterPro" id="IPR002549">
    <property type="entry name" value="AI-2E-like"/>
</dbReference>
<evidence type="ECO:0000256" key="2">
    <source>
        <dbReference type="ARBA" id="ARBA00009773"/>
    </source>
</evidence>
<feature type="transmembrane region" description="Helical" evidence="7">
    <location>
        <begin position="306"/>
        <end position="331"/>
    </location>
</feature>
<evidence type="ECO:0000313" key="8">
    <source>
        <dbReference type="EMBL" id="CAA9249713.1"/>
    </source>
</evidence>
<sequence>MRRSAYIQRLLILGLSGPLIALNIWVLSLAFGYFNQLITVLIVAAILAFLLNYPVRILVRFYRSRSQAVIVILLLTLTLLLILGITVVPILINQTAELLKNIPDWLEASNANLDRWDTLIRQRNLPIDLKAFTSRINANVESQVQVLATQVLGFALGTLSGLIDTILIFVLSFYLLLYGGNLWQSLVGLLPPEIGVPFSESLRLNFQNFFISQLLLGLFMFGILTPIFLIFKVPFALLFALLIGVSQLIPFIGATLGIALVTILVMLNNFWLGFQVALVAIFLQQIKDNIFAPRLMGEFIGLNPLLIFIAILIGAKIAGVLGVIIAVPVAGTIKGTIDALRLSPPPPPANVTETVSPEPGYSHQTGVGREGQDGVEDKSKWES</sequence>
<dbReference type="EMBL" id="CADCTM010000289">
    <property type="protein sequence ID" value="CAA9249713.1"/>
    <property type="molecule type" value="Genomic_DNA"/>
</dbReference>
<dbReference type="AlphaFoldDB" id="A0A6J4IFZ2"/>
<proteinExistence type="inferred from homology"/>
<evidence type="ECO:0000256" key="3">
    <source>
        <dbReference type="ARBA" id="ARBA00022692"/>
    </source>
</evidence>
<name>A0A6J4IFZ2_9CYAN</name>
<dbReference type="PANTHER" id="PTHR21716">
    <property type="entry name" value="TRANSMEMBRANE PROTEIN"/>
    <property type="match status" value="1"/>
</dbReference>
<evidence type="ECO:0000256" key="7">
    <source>
        <dbReference type="SAM" id="Phobius"/>
    </source>
</evidence>
<organism evidence="8">
    <name type="scientific">uncultured Coleofasciculus sp</name>
    <dbReference type="NCBI Taxonomy" id="1267456"/>
    <lineage>
        <taxon>Bacteria</taxon>
        <taxon>Bacillati</taxon>
        <taxon>Cyanobacteriota</taxon>
        <taxon>Cyanophyceae</taxon>
        <taxon>Coleofasciculales</taxon>
        <taxon>Coleofasciculaceae</taxon>
        <taxon>Coleofasciculus</taxon>
        <taxon>environmental samples</taxon>
    </lineage>
</organism>
<reference evidence="8" key="1">
    <citation type="submission" date="2020-02" db="EMBL/GenBank/DDBJ databases">
        <authorList>
            <person name="Meier V. D."/>
        </authorList>
    </citation>
    <scope>NUCLEOTIDE SEQUENCE</scope>
    <source>
        <strain evidence="8">AVDCRST_MAG92</strain>
    </source>
</reference>
<evidence type="ECO:0000256" key="1">
    <source>
        <dbReference type="ARBA" id="ARBA00004141"/>
    </source>
</evidence>
<dbReference type="GO" id="GO:0016020">
    <property type="term" value="C:membrane"/>
    <property type="evidence" value="ECO:0007669"/>
    <property type="project" value="UniProtKB-SubCell"/>
</dbReference>